<dbReference type="AlphaFoldDB" id="A0A7C9EEW6"/>
<dbReference type="InterPro" id="IPR003676">
    <property type="entry name" value="SAUR_fam"/>
</dbReference>
<evidence type="ECO:0000313" key="2">
    <source>
        <dbReference type="EMBL" id="MBA4664026.1"/>
    </source>
</evidence>
<reference evidence="2" key="2">
    <citation type="submission" date="2020-07" db="EMBL/GenBank/DDBJ databases">
        <authorList>
            <person name="Vera ALvarez R."/>
            <person name="Arias-Moreno D.M."/>
            <person name="Jimenez-Jacinto V."/>
            <person name="Jimenez-Bremont J.F."/>
            <person name="Swaminathan K."/>
            <person name="Moose S.P."/>
            <person name="Guerrero-Gonzalez M.L."/>
            <person name="Marino-Ramirez L."/>
            <person name="Landsman D."/>
            <person name="Rodriguez-Kessler M."/>
            <person name="Delgado-Sanchez P."/>
        </authorList>
    </citation>
    <scope>NUCLEOTIDE SEQUENCE</scope>
    <source>
        <tissue evidence="2">Cladode</tissue>
    </source>
</reference>
<dbReference type="PANTHER" id="PTHR31374">
    <property type="entry name" value="AUXIN-INDUCED PROTEIN-LIKE-RELATED"/>
    <property type="match status" value="1"/>
</dbReference>
<dbReference type="EMBL" id="GISG01222531">
    <property type="protein sequence ID" value="MBA4664026.1"/>
    <property type="molecule type" value="Transcribed_RNA"/>
</dbReference>
<organism evidence="2">
    <name type="scientific">Opuntia streptacantha</name>
    <name type="common">Prickly pear cactus</name>
    <name type="synonym">Opuntia cardona</name>
    <dbReference type="NCBI Taxonomy" id="393608"/>
    <lineage>
        <taxon>Eukaryota</taxon>
        <taxon>Viridiplantae</taxon>
        <taxon>Streptophyta</taxon>
        <taxon>Embryophyta</taxon>
        <taxon>Tracheophyta</taxon>
        <taxon>Spermatophyta</taxon>
        <taxon>Magnoliopsida</taxon>
        <taxon>eudicotyledons</taxon>
        <taxon>Gunneridae</taxon>
        <taxon>Pentapetalae</taxon>
        <taxon>Caryophyllales</taxon>
        <taxon>Cactineae</taxon>
        <taxon>Cactaceae</taxon>
        <taxon>Opuntioideae</taxon>
        <taxon>Opuntia</taxon>
    </lineage>
</organism>
<accession>A0A7C9EEW6</accession>
<reference evidence="2" key="1">
    <citation type="journal article" date="2013" name="J. Plant Res.">
        <title>Effect of fungi and light on seed germination of three Opuntia species from semiarid lands of central Mexico.</title>
        <authorList>
            <person name="Delgado-Sanchez P."/>
            <person name="Jimenez-Bremont J.F."/>
            <person name="Guerrero-Gonzalez Mde L."/>
            <person name="Flores J."/>
        </authorList>
    </citation>
    <scope>NUCLEOTIDE SEQUENCE</scope>
    <source>
        <tissue evidence="2">Cladode</tissue>
    </source>
</reference>
<dbReference type="GO" id="GO:0009733">
    <property type="term" value="P:response to auxin"/>
    <property type="evidence" value="ECO:0007669"/>
    <property type="project" value="InterPro"/>
</dbReference>
<evidence type="ECO:0000256" key="1">
    <source>
        <dbReference type="ARBA" id="ARBA00006974"/>
    </source>
</evidence>
<comment type="similarity">
    <text evidence="1">Belongs to the ARG7 family.</text>
</comment>
<sequence>MGKSNRIRYIVRLTQMLKRWKLKALSSSSSYSSGRNLVPSDVPPGHVAVCVGPRCRRFILRATHLNHPAIRKILEEAEEEYGFDNSDGPLFIPCDESEFEEALRVLTRSDDLPSRCRVVTESMPLLRSVSEPPIYERVDAV</sequence>
<evidence type="ECO:0008006" key="3">
    <source>
        <dbReference type="Google" id="ProtNLM"/>
    </source>
</evidence>
<name>A0A7C9EEW6_OPUST</name>
<dbReference type="Pfam" id="PF02519">
    <property type="entry name" value="Auxin_inducible"/>
    <property type="match status" value="1"/>
</dbReference>
<proteinExistence type="inferred from homology"/>
<protein>
    <recommendedName>
        <fullName evidence="3">Indole-3-acetic acid-induced protein ARG7</fullName>
    </recommendedName>
</protein>
<dbReference type="PANTHER" id="PTHR31374:SF119">
    <property type="entry name" value="SAUR-LIKE AUXIN-RESPONSIVE PROTEIN FAMILY"/>
    <property type="match status" value="1"/>
</dbReference>